<protein>
    <recommendedName>
        <fullName evidence="4">HIT domain-containing protein</fullName>
    </recommendedName>
</protein>
<sequence length="166" mass="18611">MFERYTPDIDAYVKRVRSGPCFVCGIVSRDSAFPDHHIVYEDEGAIAFLAMNPTQHGYTLVAPKEHREQVADDFTVEEYLGLQRVVHRVAEAVRAEAQAERVYILSLGSNQGNAHVHWHVVPLPPDTPYEEQQFAAVMLETAGALKIPDEEKAALAARIGQRIERS</sequence>
<dbReference type="InterPro" id="IPR011146">
    <property type="entry name" value="HIT-like"/>
</dbReference>
<evidence type="ECO:0000256" key="1">
    <source>
        <dbReference type="PIRSR" id="PIRSR601310-1"/>
    </source>
</evidence>
<dbReference type="InterPro" id="IPR036265">
    <property type="entry name" value="HIT-like_sf"/>
</dbReference>
<dbReference type="PANTHER" id="PTHR46648">
    <property type="entry name" value="HIT FAMILY PROTEIN 1"/>
    <property type="match status" value="1"/>
</dbReference>
<evidence type="ECO:0000259" key="4">
    <source>
        <dbReference type="PROSITE" id="PS51084"/>
    </source>
</evidence>
<organism evidence="5">
    <name type="scientific">uncultured Rubrobacteraceae bacterium</name>
    <dbReference type="NCBI Taxonomy" id="349277"/>
    <lineage>
        <taxon>Bacteria</taxon>
        <taxon>Bacillati</taxon>
        <taxon>Actinomycetota</taxon>
        <taxon>Rubrobacteria</taxon>
        <taxon>Rubrobacterales</taxon>
        <taxon>Rubrobacteraceae</taxon>
        <taxon>environmental samples</taxon>
    </lineage>
</organism>
<feature type="short sequence motif" description="Histidine triad motif" evidence="2 3">
    <location>
        <begin position="115"/>
        <end position="119"/>
    </location>
</feature>
<dbReference type="PROSITE" id="PS51084">
    <property type="entry name" value="HIT_2"/>
    <property type="match status" value="1"/>
</dbReference>
<proteinExistence type="predicted"/>
<dbReference type="AlphaFoldDB" id="A0A6J4QXT5"/>
<dbReference type="GO" id="GO:0009117">
    <property type="term" value="P:nucleotide metabolic process"/>
    <property type="evidence" value="ECO:0007669"/>
    <property type="project" value="TreeGrafter"/>
</dbReference>
<dbReference type="InterPro" id="IPR001310">
    <property type="entry name" value="Histidine_triad_HIT"/>
</dbReference>
<evidence type="ECO:0000256" key="3">
    <source>
        <dbReference type="PROSITE-ProRule" id="PRU00464"/>
    </source>
</evidence>
<evidence type="ECO:0000313" key="5">
    <source>
        <dbReference type="EMBL" id="CAA9458103.1"/>
    </source>
</evidence>
<gene>
    <name evidence="5" type="ORF">AVDCRST_MAG58-1834</name>
</gene>
<dbReference type="Pfam" id="PF01230">
    <property type="entry name" value="HIT"/>
    <property type="match status" value="1"/>
</dbReference>
<feature type="active site" description="Tele-AMP-histidine intermediate" evidence="1">
    <location>
        <position position="117"/>
    </location>
</feature>
<accession>A0A6J4QXT5</accession>
<dbReference type="EMBL" id="CADCVF010000040">
    <property type="protein sequence ID" value="CAA9458103.1"/>
    <property type="molecule type" value="Genomic_DNA"/>
</dbReference>
<name>A0A6J4QXT5_9ACTN</name>
<reference evidence="5" key="1">
    <citation type="submission" date="2020-02" db="EMBL/GenBank/DDBJ databases">
        <authorList>
            <person name="Meier V. D."/>
        </authorList>
    </citation>
    <scope>NUCLEOTIDE SEQUENCE</scope>
    <source>
        <strain evidence="5">AVDCRST_MAG58</strain>
    </source>
</reference>
<dbReference type="Gene3D" id="3.30.428.10">
    <property type="entry name" value="HIT-like"/>
    <property type="match status" value="1"/>
</dbReference>
<feature type="domain" description="HIT" evidence="4">
    <location>
        <begin position="22"/>
        <end position="130"/>
    </location>
</feature>
<dbReference type="PANTHER" id="PTHR46648:SF1">
    <property type="entry name" value="ADENOSINE 5'-MONOPHOSPHORAMIDASE HNT1"/>
    <property type="match status" value="1"/>
</dbReference>
<evidence type="ECO:0000256" key="2">
    <source>
        <dbReference type="PIRSR" id="PIRSR601310-3"/>
    </source>
</evidence>
<dbReference type="SUPFAM" id="SSF54197">
    <property type="entry name" value="HIT-like"/>
    <property type="match status" value="1"/>
</dbReference>
<dbReference type="GO" id="GO:0003824">
    <property type="term" value="F:catalytic activity"/>
    <property type="evidence" value="ECO:0007669"/>
    <property type="project" value="InterPro"/>
</dbReference>